<feature type="region of interest" description="Disordered" evidence="1">
    <location>
        <begin position="63"/>
        <end position="84"/>
    </location>
</feature>
<protein>
    <submittedName>
        <fullName evidence="4">Secreted protein</fullName>
    </submittedName>
</protein>
<keyword evidence="2" id="KW-0732">Signal</keyword>
<sequence>MDVLEACALFLLLGAEFALFRRTEHAAAVKEEGLANEPACIYRSKTALFMHSCMNPATIKKPLPRTEEHKTSARDLWRSLGNTG</sequence>
<reference evidence="4" key="1">
    <citation type="submission" date="2016-11" db="UniProtKB">
        <authorList>
            <consortium name="WormBaseParasite"/>
        </authorList>
    </citation>
    <scope>IDENTIFICATION</scope>
</reference>
<evidence type="ECO:0000313" key="3">
    <source>
        <dbReference type="Proteomes" id="UP000095287"/>
    </source>
</evidence>
<dbReference type="Proteomes" id="UP000095287">
    <property type="component" value="Unplaced"/>
</dbReference>
<feature type="signal peptide" evidence="2">
    <location>
        <begin position="1"/>
        <end position="20"/>
    </location>
</feature>
<dbReference type="WBParaSite" id="L893_g14028.t1">
    <property type="protein sequence ID" value="L893_g14028.t1"/>
    <property type="gene ID" value="L893_g14028"/>
</dbReference>
<evidence type="ECO:0000313" key="4">
    <source>
        <dbReference type="WBParaSite" id="L893_g14028.t1"/>
    </source>
</evidence>
<feature type="chain" id="PRO_5009311891" evidence="2">
    <location>
        <begin position="21"/>
        <end position="84"/>
    </location>
</feature>
<dbReference type="AlphaFoldDB" id="A0A1I7YA38"/>
<keyword evidence="3" id="KW-1185">Reference proteome</keyword>
<feature type="compositionally biased region" description="Basic and acidic residues" evidence="1">
    <location>
        <begin position="64"/>
        <end position="77"/>
    </location>
</feature>
<accession>A0A1I7YA38</accession>
<evidence type="ECO:0000256" key="2">
    <source>
        <dbReference type="SAM" id="SignalP"/>
    </source>
</evidence>
<name>A0A1I7YA38_9BILA</name>
<evidence type="ECO:0000256" key="1">
    <source>
        <dbReference type="SAM" id="MobiDB-lite"/>
    </source>
</evidence>
<organism evidence="3 4">
    <name type="scientific">Steinernema glaseri</name>
    <dbReference type="NCBI Taxonomy" id="37863"/>
    <lineage>
        <taxon>Eukaryota</taxon>
        <taxon>Metazoa</taxon>
        <taxon>Ecdysozoa</taxon>
        <taxon>Nematoda</taxon>
        <taxon>Chromadorea</taxon>
        <taxon>Rhabditida</taxon>
        <taxon>Tylenchina</taxon>
        <taxon>Panagrolaimomorpha</taxon>
        <taxon>Strongyloidoidea</taxon>
        <taxon>Steinernematidae</taxon>
        <taxon>Steinernema</taxon>
    </lineage>
</organism>
<proteinExistence type="predicted"/>